<dbReference type="AlphaFoldDB" id="A0A2G9YBJ4"/>
<sequence length="74" mass="7141">MPGGNGTGPFGKGPGTGRGLGRGGGRGRMAGNRAGTGPGGNCICPSCGTKVPHQVGTPCASINCPKCGTKMVRE</sequence>
<gene>
    <name evidence="2" type="ORF">COX46_01270</name>
</gene>
<feature type="region of interest" description="Disordered" evidence="1">
    <location>
        <begin position="1"/>
        <end position="39"/>
    </location>
</feature>
<reference evidence="2 3" key="1">
    <citation type="submission" date="2017-09" db="EMBL/GenBank/DDBJ databases">
        <title>Depth-based differentiation of microbial function through sediment-hosted aquifers and enrichment of novel symbionts in the deep terrestrial subsurface.</title>
        <authorList>
            <person name="Probst A.J."/>
            <person name="Ladd B."/>
            <person name="Jarett J.K."/>
            <person name="Geller-Mcgrath D.E."/>
            <person name="Sieber C.M."/>
            <person name="Emerson J.B."/>
            <person name="Anantharaman K."/>
            <person name="Thomas B.C."/>
            <person name="Malmstrom R."/>
            <person name="Stieglmeier M."/>
            <person name="Klingl A."/>
            <person name="Woyke T."/>
            <person name="Ryan C.M."/>
            <person name="Banfield J.F."/>
        </authorList>
    </citation>
    <scope>NUCLEOTIDE SEQUENCE [LARGE SCALE GENOMIC DNA]</scope>
    <source>
        <strain evidence="2">CG23_combo_of_CG06-09_8_20_14_all_48_7</strain>
    </source>
</reference>
<evidence type="ECO:0000256" key="1">
    <source>
        <dbReference type="SAM" id="MobiDB-lite"/>
    </source>
</evidence>
<evidence type="ECO:0000313" key="2">
    <source>
        <dbReference type="EMBL" id="PIP16599.1"/>
    </source>
</evidence>
<name>A0A2G9YBJ4_9BACT</name>
<comment type="caution">
    <text evidence="2">The sequence shown here is derived from an EMBL/GenBank/DDBJ whole genome shotgun (WGS) entry which is preliminary data.</text>
</comment>
<accession>A0A2G9YBJ4</accession>
<proteinExistence type="predicted"/>
<protein>
    <recommendedName>
        <fullName evidence="4">Ferredoxin</fullName>
    </recommendedName>
</protein>
<evidence type="ECO:0008006" key="4">
    <source>
        <dbReference type="Google" id="ProtNLM"/>
    </source>
</evidence>
<organism evidence="2 3">
    <name type="scientific">bacterium (Candidatus Ratteibacteria) CG23_combo_of_CG06-09_8_20_14_all_48_7</name>
    <dbReference type="NCBI Taxonomy" id="2014292"/>
    <lineage>
        <taxon>Bacteria</taxon>
        <taxon>Candidatus Ratteibacteria</taxon>
    </lineage>
</organism>
<evidence type="ECO:0000313" key="3">
    <source>
        <dbReference type="Proteomes" id="UP000230392"/>
    </source>
</evidence>
<dbReference type="Proteomes" id="UP000230392">
    <property type="component" value="Unassembled WGS sequence"/>
</dbReference>
<dbReference type="EMBL" id="PCRF01000054">
    <property type="protein sequence ID" value="PIP16599.1"/>
    <property type="molecule type" value="Genomic_DNA"/>
</dbReference>